<evidence type="ECO:0000256" key="3">
    <source>
        <dbReference type="ARBA" id="ARBA00010663"/>
    </source>
</evidence>
<feature type="transmembrane region" description="Helical" evidence="14">
    <location>
        <begin position="99"/>
        <end position="121"/>
    </location>
</feature>
<dbReference type="FunCoup" id="A0A6P3FMR1">
    <property type="interactions" value="593"/>
</dbReference>
<keyword evidence="6 14" id="KW-0812">Transmembrane</keyword>
<dbReference type="PRINTS" id="PR00245">
    <property type="entry name" value="OLFACTORYR"/>
</dbReference>
<dbReference type="Proteomes" id="UP000515203">
    <property type="component" value="Unplaced"/>
</dbReference>
<evidence type="ECO:0000256" key="5">
    <source>
        <dbReference type="ARBA" id="ARBA00022606"/>
    </source>
</evidence>
<comment type="subcellular location">
    <subcellularLocation>
        <location evidence="2">Cell membrane</location>
        <topology evidence="2">Multi-pass membrane protein</topology>
    </subcellularLocation>
</comment>
<evidence type="ECO:0000256" key="6">
    <source>
        <dbReference type="ARBA" id="ARBA00022692"/>
    </source>
</evidence>
<keyword evidence="11" id="KW-0675">Receptor</keyword>
<keyword evidence="12" id="KW-0325">Glycoprotein</keyword>
<name>A0A6P3FMR1_OCTDE</name>
<feature type="transmembrane region" description="Helical" evidence="14">
    <location>
        <begin position="26"/>
        <end position="49"/>
    </location>
</feature>
<evidence type="ECO:0000256" key="9">
    <source>
        <dbReference type="ARBA" id="ARBA00023040"/>
    </source>
</evidence>
<evidence type="ECO:0000256" key="2">
    <source>
        <dbReference type="ARBA" id="ARBA00004651"/>
    </source>
</evidence>
<feature type="transmembrane region" description="Helical" evidence="14">
    <location>
        <begin position="238"/>
        <end position="260"/>
    </location>
</feature>
<sequence>MALPDRNKSGITFIVLGFSGVPEMQALLFVLFLSVYTVTVVGNIGMIAVIKVKPRLHTPMYFFLGHLSFVDFCYSSTIAPKMLANLVLKDKPISFTECIMQLIFFGIFVITEAFLLASMAYDHFVAICDPLHYTATMSLKLCLTLVLGSYSWGVACSLILTCSTLQLSFPGSNKIDHIFCDISSLLSLSSSDTHINQLLLFIISTFNAISTLLVILPSYAFILVTILKMRSASGRRKAFSTCVSHLMAIAVFYGTIFFLYCVPNSESSRHTFKVASVFYSVVIPMLNPLIYSLRNKDVKNTVHNIMTCKMFSY</sequence>
<evidence type="ECO:0000256" key="14">
    <source>
        <dbReference type="SAM" id="Phobius"/>
    </source>
</evidence>
<dbReference type="RefSeq" id="XP_004648788.1">
    <property type="nucleotide sequence ID" value="XM_004648731.1"/>
</dbReference>
<dbReference type="PANTHER" id="PTHR48018">
    <property type="entry name" value="OLFACTORY RECEPTOR"/>
    <property type="match status" value="1"/>
</dbReference>
<keyword evidence="9" id="KW-0297">G-protein coupled receptor</keyword>
<accession>A0A6P3FMR1</accession>
<feature type="transmembrane region" description="Helical" evidence="14">
    <location>
        <begin position="61"/>
        <end position="79"/>
    </location>
</feature>
<keyword evidence="7" id="KW-0552">Olfaction</keyword>
<dbReference type="GeneID" id="101565907"/>
<evidence type="ECO:0000256" key="4">
    <source>
        <dbReference type="ARBA" id="ARBA00022475"/>
    </source>
</evidence>
<dbReference type="OrthoDB" id="9444602at2759"/>
<comment type="function">
    <text evidence="1">Odorant receptor.</text>
</comment>
<dbReference type="FunFam" id="1.10.1220.70:FF:000001">
    <property type="entry name" value="Olfactory receptor"/>
    <property type="match status" value="1"/>
</dbReference>
<evidence type="ECO:0000313" key="16">
    <source>
        <dbReference type="Proteomes" id="UP000515203"/>
    </source>
</evidence>
<dbReference type="PROSITE" id="PS50262">
    <property type="entry name" value="G_PROTEIN_RECEP_F1_2"/>
    <property type="match status" value="1"/>
</dbReference>
<keyword evidence="10 14" id="KW-0472">Membrane</keyword>
<dbReference type="GO" id="GO:0004930">
    <property type="term" value="F:G protein-coupled receptor activity"/>
    <property type="evidence" value="ECO:0007669"/>
    <property type="project" value="UniProtKB-KW"/>
</dbReference>
<keyword evidence="5" id="KW-0716">Sensory transduction</keyword>
<keyword evidence="4" id="KW-1003">Cell membrane</keyword>
<evidence type="ECO:0000313" key="17">
    <source>
        <dbReference type="RefSeq" id="XP_004648788.1"/>
    </source>
</evidence>
<evidence type="ECO:0000256" key="10">
    <source>
        <dbReference type="ARBA" id="ARBA00023136"/>
    </source>
</evidence>
<feature type="transmembrane region" description="Helical" evidence="14">
    <location>
        <begin position="272"/>
        <end position="291"/>
    </location>
</feature>
<evidence type="ECO:0000256" key="13">
    <source>
        <dbReference type="ARBA" id="ARBA00023224"/>
    </source>
</evidence>
<evidence type="ECO:0000259" key="15">
    <source>
        <dbReference type="PROSITE" id="PS50262"/>
    </source>
</evidence>
<dbReference type="InterPro" id="IPR017452">
    <property type="entry name" value="GPCR_Rhodpsn_7TM"/>
</dbReference>
<organism evidence="16 17">
    <name type="scientific">Octodon degus</name>
    <name type="common">Degu</name>
    <name type="synonym">Sciurus degus</name>
    <dbReference type="NCBI Taxonomy" id="10160"/>
    <lineage>
        <taxon>Eukaryota</taxon>
        <taxon>Metazoa</taxon>
        <taxon>Chordata</taxon>
        <taxon>Craniata</taxon>
        <taxon>Vertebrata</taxon>
        <taxon>Euteleostomi</taxon>
        <taxon>Mammalia</taxon>
        <taxon>Eutheria</taxon>
        <taxon>Euarchontoglires</taxon>
        <taxon>Glires</taxon>
        <taxon>Rodentia</taxon>
        <taxon>Hystricomorpha</taxon>
        <taxon>Octodontidae</taxon>
        <taxon>Octodon</taxon>
    </lineage>
</organism>
<dbReference type="GO" id="GO:0004984">
    <property type="term" value="F:olfactory receptor activity"/>
    <property type="evidence" value="ECO:0007669"/>
    <property type="project" value="InterPro"/>
</dbReference>
<keyword evidence="13" id="KW-0807">Transducer</keyword>
<evidence type="ECO:0000256" key="11">
    <source>
        <dbReference type="ARBA" id="ARBA00023170"/>
    </source>
</evidence>
<protein>
    <submittedName>
        <fullName evidence="17">Olfactory receptor 5D18-like</fullName>
    </submittedName>
</protein>
<gene>
    <name evidence="17" type="primary">LOC101565907</name>
</gene>
<keyword evidence="8 14" id="KW-1133">Transmembrane helix</keyword>
<evidence type="ECO:0000256" key="1">
    <source>
        <dbReference type="ARBA" id="ARBA00002936"/>
    </source>
</evidence>
<dbReference type="FunFam" id="1.20.1070.10:FF:000003">
    <property type="entry name" value="Olfactory receptor"/>
    <property type="match status" value="1"/>
</dbReference>
<feature type="transmembrane region" description="Helical" evidence="14">
    <location>
        <begin position="198"/>
        <end position="226"/>
    </location>
</feature>
<proteinExistence type="inferred from homology"/>
<dbReference type="Pfam" id="PF13853">
    <property type="entry name" value="7tm_4"/>
    <property type="match status" value="1"/>
</dbReference>
<comment type="similarity">
    <text evidence="3">Belongs to the G-protein coupled receptor 1 family.</text>
</comment>
<dbReference type="InterPro" id="IPR000725">
    <property type="entry name" value="Olfact_rcpt"/>
</dbReference>
<dbReference type="AlphaFoldDB" id="A0A6P3FMR1"/>
<feature type="domain" description="G-protein coupled receptors family 1 profile" evidence="15">
    <location>
        <begin position="42"/>
        <end position="291"/>
    </location>
</feature>
<reference evidence="17" key="1">
    <citation type="submission" date="2025-08" db="UniProtKB">
        <authorList>
            <consortium name="RefSeq"/>
        </authorList>
    </citation>
    <scope>IDENTIFICATION</scope>
</reference>
<dbReference type="PRINTS" id="PR00237">
    <property type="entry name" value="GPCRRHODOPSN"/>
</dbReference>
<evidence type="ECO:0000256" key="7">
    <source>
        <dbReference type="ARBA" id="ARBA00022725"/>
    </source>
</evidence>
<dbReference type="Gene3D" id="1.20.1070.10">
    <property type="entry name" value="Rhodopsin 7-helix transmembrane proteins"/>
    <property type="match status" value="1"/>
</dbReference>
<keyword evidence="16" id="KW-1185">Reference proteome</keyword>
<dbReference type="InterPro" id="IPR000276">
    <property type="entry name" value="GPCR_Rhodpsn"/>
</dbReference>
<dbReference type="InParanoid" id="A0A6P3FMR1"/>
<evidence type="ECO:0000256" key="8">
    <source>
        <dbReference type="ARBA" id="ARBA00022989"/>
    </source>
</evidence>
<dbReference type="GO" id="GO:0005886">
    <property type="term" value="C:plasma membrane"/>
    <property type="evidence" value="ECO:0007669"/>
    <property type="project" value="UniProtKB-SubCell"/>
</dbReference>
<evidence type="ECO:0000256" key="12">
    <source>
        <dbReference type="ARBA" id="ARBA00023180"/>
    </source>
</evidence>
<feature type="transmembrane region" description="Helical" evidence="14">
    <location>
        <begin position="141"/>
        <end position="160"/>
    </location>
</feature>
<dbReference type="SUPFAM" id="SSF81321">
    <property type="entry name" value="Family A G protein-coupled receptor-like"/>
    <property type="match status" value="1"/>
</dbReference>